<evidence type="ECO:0000313" key="1">
    <source>
        <dbReference type="EMBL" id="OCT90498.1"/>
    </source>
</evidence>
<reference evidence="2" key="1">
    <citation type="journal article" date="2016" name="Nature">
        <title>Genome evolution in the allotetraploid frog Xenopus laevis.</title>
        <authorList>
            <person name="Session A.M."/>
            <person name="Uno Y."/>
            <person name="Kwon T."/>
            <person name="Chapman J.A."/>
            <person name="Toyoda A."/>
            <person name="Takahashi S."/>
            <person name="Fukui A."/>
            <person name="Hikosaka A."/>
            <person name="Suzuki A."/>
            <person name="Kondo M."/>
            <person name="van Heeringen S.J."/>
            <person name="Quigley I."/>
            <person name="Heinz S."/>
            <person name="Ogino H."/>
            <person name="Ochi H."/>
            <person name="Hellsten U."/>
            <person name="Lyons J.B."/>
            <person name="Simakov O."/>
            <person name="Putnam N."/>
            <person name="Stites J."/>
            <person name="Kuroki Y."/>
            <person name="Tanaka T."/>
            <person name="Michiue T."/>
            <person name="Watanabe M."/>
            <person name="Bogdanovic O."/>
            <person name="Lister R."/>
            <person name="Georgiou G."/>
            <person name="Paranjpe S.S."/>
            <person name="van Kruijsbergen I."/>
            <person name="Shu S."/>
            <person name="Carlson J."/>
            <person name="Kinoshita T."/>
            <person name="Ohta Y."/>
            <person name="Mawaribuchi S."/>
            <person name="Jenkins J."/>
            <person name="Grimwood J."/>
            <person name="Schmutz J."/>
            <person name="Mitros T."/>
            <person name="Mozaffari S.V."/>
            <person name="Suzuki Y."/>
            <person name="Haramoto Y."/>
            <person name="Yamamoto T.S."/>
            <person name="Takagi C."/>
            <person name="Heald R."/>
            <person name="Miller K."/>
            <person name="Haudenschild C."/>
            <person name="Kitzman J."/>
            <person name="Nakayama T."/>
            <person name="Izutsu Y."/>
            <person name="Robert J."/>
            <person name="Fortriede J."/>
            <person name="Burns K."/>
            <person name="Lotay V."/>
            <person name="Karimi K."/>
            <person name="Yasuoka Y."/>
            <person name="Dichmann D.S."/>
            <person name="Flajnik M.F."/>
            <person name="Houston D.W."/>
            <person name="Shendure J."/>
            <person name="DuPasquier L."/>
            <person name="Vize P.D."/>
            <person name="Zorn A.M."/>
            <person name="Ito M."/>
            <person name="Marcotte E.M."/>
            <person name="Wallingford J.B."/>
            <person name="Ito Y."/>
            <person name="Asashima M."/>
            <person name="Ueno N."/>
            <person name="Matsuda Y."/>
            <person name="Veenstra G.J."/>
            <person name="Fujiyama A."/>
            <person name="Harland R.M."/>
            <person name="Taira M."/>
            <person name="Rokhsar D.S."/>
        </authorList>
    </citation>
    <scope>NUCLEOTIDE SEQUENCE [LARGE SCALE GENOMIC DNA]</scope>
    <source>
        <strain evidence="2">J</strain>
    </source>
</reference>
<accession>A0A974HUF1</accession>
<evidence type="ECO:0000313" key="2">
    <source>
        <dbReference type="Proteomes" id="UP000694892"/>
    </source>
</evidence>
<dbReference type="EMBL" id="CM004470">
    <property type="protein sequence ID" value="OCT90498.1"/>
    <property type="molecule type" value="Genomic_DNA"/>
</dbReference>
<protein>
    <submittedName>
        <fullName evidence="1">Uncharacterized protein</fullName>
    </submittedName>
</protein>
<proteinExistence type="predicted"/>
<organism evidence="1 2">
    <name type="scientific">Xenopus laevis</name>
    <name type="common">African clawed frog</name>
    <dbReference type="NCBI Taxonomy" id="8355"/>
    <lineage>
        <taxon>Eukaryota</taxon>
        <taxon>Metazoa</taxon>
        <taxon>Chordata</taxon>
        <taxon>Craniata</taxon>
        <taxon>Vertebrata</taxon>
        <taxon>Euteleostomi</taxon>
        <taxon>Amphibia</taxon>
        <taxon>Batrachia</taxon>
        <taxon>Anura</taxon>
        <taxon>Pipoidea</taxon>
        <taxon>Pipidae</taxon>
        <taxon>Xenopodinae</taxon>
        <taxon>Xenopus</taxon>
        <taxon>Xenopus</taxon>
    </lineage>
</organism>
<name>A0A974HUF1_XENLA</name>
<dbReference type="AlphaFoldDB" id="A0A974HUF1"/>
<dbReference type="Proteomes" id="UP000694892">
    <property type="component" value="Chromosome 3L"/>
</dbReference>
<gene>
    <name evidence="1" type="ORF">XELAEV_18019113mg</name>
</gene>
<sequence length="135" mass="15919">MFVSKKKHPPGKMSTSCYLGWVCPFQGFFVRLTEGLMVQLMFYTGFHKNFPRAGVRRLYWGLPPQVPNFFHLFPNQGNGATHRCHQMNWFICKLLDCWDVPVTSSGFTRQPSLEVPDYERTWWALRLRNERSLSK</sequence>